<dbReference type="Proteomes" id="UP000193560">
    <property type="component" value="Unassembled WGS sequence"/>
</dbReference>
<organism evidence="2 3">
    <name type="scientific">Absidia repens</name>
    <dbReference type="NCBI Taxonomy" id="90262"/>
    <lineage>
        <taxon>Eukaryota</taxon>
        <taxon>Fungi</taxon>
        <taxon>Fungi incertae sedis</taxon>
        <taxon>Mucoromycota</taxon>
        <taxon>Mucoromycotina</taxon>
        <taxon>Mucoromycetes</taxon>
        <taxon>Mucorales</taxon>
        <taxon>Cunninghamellaceae</taxon>
        <taxon>Absidia</taxon>
    </lineage>
</organism>
<keyword evidence="1" id="KW-0812">Transmembrane</keyword>
<reference evidence="2 3" key="1">
    <citation type="submission" date="2016-07" db="EMBL/GenBank/DDBJ databases">
        <title>Pervasive Adenine N6-methylation of Active Genes in Fungi.</title>
        <authorList>
            <consortium name="DOE Joint Genome Institute"/>
            <person name="Mondo S.J."/>
            <person name="Dannebaum R.O."/>
            <person name="Kuo R.C."/>
            <person name="Labutti K."/>
            <person name="Haridas S."/>
            <person name="Kuo A."/>
            <person name="Salamov A."/>
            <person name="Ahrendt S.R."/>
            <person name="Lipzen A."/>
            <person name="Sullivan W."/>
            <person name="Andreopoulos W.B."/>
            <person name="Clum A."/>
            <person name="Lindquist E."/>
            <person name="Daum C."/>
            <person name="Ramamoorthy G.K."/>
            <person name="Gryganskyi A."/>
            <person name="Culley D."/>
            <person name="Magnuson J.K."/>
            <person name="James T.Y."/>
            <person name="O'Malley M.A."/>
            <person name="Stajich J.E."/>
            <person name="Spatafora J.W."/>
            <person name="Visel A."/>
            <person name="Grigoriev I.V."/>
        </authorList>
    </citation>
    <scope>NUCLEOTIDE SEQUENCE [LARGE SCALE GENOMIC DNA]</scope>
    <source>
        <strain evidence="2 3">NRRL 1336</strain>
    </source>
</reference>
<dbReference type="EMBL" id="MCGE01000019">
    <property type="protein sequence ID" value="ORZ12410.1"/>
    <property type="molecule type" value="Genomic_DNA"/>
</dbReference>
<dbReference type="OrthoDB" id="2412974at2759"/>
<evidence type="ECO:0000313" key="3">
    <source>
        <dbReference type="Proteomes" id="UP000193560"/>
    </source>
</evidence>
<sequence length="90" mass="10608">MAQVNTVTFVLILLAISLVFLSGLFWCFCCGTCVGRSLLRQTPFSKWTRDNRGYNRWDHYGPLDVADEEEQWTLDDWEEHLVDDDDDDRF</sequence>
<accession>A0A1X2I9Y9</accession>
<proteinExistence type="predicted"/>
<gene>
    <name evidence="2" type="ORF">BCR42DRAFT_420554</name>
</gene>
<name>A0A1X2I9Y9_9FUNG</name>
<evidence type="ECO:0000256" key="1">
    <source>
        <dbReference type="SAM" id="Phobius"/>
    </source>
</evidence>
<keyword evidence="1" id="KW-1133">Transmembrane helix</keyword>
<evidence type="ECO:0000313" key="2">
    <source>
        <dbReference type="EMBL" id="ORZ12410.1"/>
    </source>
</evidence>
<comment type="caution">
    <text evidence="2">The sequence shown here is derived from an EMBL/GenBank/DDBJ whole genome shotgun (WGS) entry which is preliminary data.</text>
</comment>
<feature type="transmembrane region" description="Helical" evidence="1">
    <location>
        <begin position="6"/>
        <end position="39"/>
    </location>
</feature>
<keyword evidence="3" id="KW-1185">Reference proteome</keyword>
<protein>
    <submittedName>
        <fullName evidence="2">Uncharacterized protein</fullName>
    </submittedName>
</protein>
<dbReference type="AlphaFoldDB" id="A0A1X2I9Y9"/>
<keyword evidence="1" id="KW-0472">Membrane</keyword>